<organism evidence="1 2">
    <name type="scientific">Agarivorans gilvus</name>
    <dbReference type="NCBI Taxonomy" id="680279"/>
    <lineage>
        <taxon>Bacteria</taxon>
        <taxon>Pseudomonadati</taxon>
        <taxon>Pseudomonadota</taxon>
        <taxon>Gammaproteobacteria</taxon>
        <taxon>Alteromonadales</taxon>
        <taxon>Alteromonadaceae</taxon>
        <taxon>Agarivorans</taxon>
    </lineage>
</organism>
<dbReference type="Proteomes" id="UP000651977">
    <property type="component" value="Unassembled WGS sequence"/>
</dbReference>
<keyword evidence="2" id="KW-1185">Reference proteome</keyword>
<dbReference type="EMBL" id="BMDY01000018">
    <property type="protein sequence ID" value="GGB13254.1"/>
    <property type="molecule type" value="Genomic_DNA"/>
</dbReference>
<accession>A0ABQ1I554</accession>
<name>A0ABQ1I554_9ALTE</name>
<evidence type="ECO:0000313" key="2">
    <source>
        <dbReference type="Proteomes" id="UP000651977"/>
    </source>
</evidence>
<dbReference type="Pfam" id="PF13265">
    <property type="entry name" value="DUF4056"/>
    <property type="match status" value="1"/>
</dbReference>
<evidence type="ECO:0000313" key="1">
    <source>
        <dbReference type="EMBL" id="GGB13254.1"/>
    </source>
</evidence>
<proteinExistence type="predicted"/>
<dbReference type="InterPro" id="IPR025130">
    <property type="entry name" value="DUF4056"/>
</dbReference>
<comment type="caution">
    <text evidence="1">The sequence shown here is derived from an EMBL/GenBank/DDBJ whole genome shotgun (WGS) entry which is preliminary data.</text>
</comment>
<reference evidence="2" key="1">
    <citation type="journal article" date="2019" name="Int. J. Syst. Evol. Microbiol.">
        <title>The Global Catalogue of Microorganisms (GCM) 10K type strain sequencing project: providing services to taxonomists for standard genome sequencing and annotation.</title>
        <authorList>
            <consortium name="The Broad Institute Genomics Platform"/>
            <consortium name="The Broad Institute Genome Sequencing Center for Infectious Disease"/>
            <person name="Wu L."/>
            <person name="Ma J."/>
        </authorList>
    </citation>
    <scope>NUCLEOTIDE SEQUENCE [LARGE SCALE GENOMIC DNA]</scope>
    <source>
        <strain evidence="2">CGMCC 1.10131</strain>
    </source>
</reference>
<sequence length="126" mass="14322">MAYIVTQKVLVSLNSDDFNRHMTLWLDQALRYLGAVTKEQIALAFEAVDGLWWDSSARIPQKYLVLKRNYNVTPIQTPLVIDSHKMAEQNYALLANFVPPQLEPLTIPLPVGDYGVNVSLISRFTM</sequence>
<gene>
    <name evidence="1" type="ORF">GCM10007414_28230</name>
</gene>
<protein>
    <submittedName>
        <fullName evidence="1">Uncharacterized protein</fullName>
    </submittedName>
</protein>